<evidence type="ECO:0000313" key="9">
    <source>
        <dbReference type="EMBL" id="PWJ85083.1"/>
    </source>
</evidence>
<keyword evidence="2 4" id="KW-0808">Transferase</keyword>
<feature type="domain" description="PABS" evidence="8">
    <location>
        <begin position="3"/>
        <end position="238"/>
    </location>
</feature>
<dbReference type="InterPro" id="IPR035246">
    <property type="entry name" value="Spermidine_synt_N"/>
</dbReference>
<protein>
    <recommendedName>
        <fullName evidence="4">Polyamine aminopropyltransferase</fullName>
    </recommendedName>
    <alternativeName>
        <fullName evidence="4">Putrescine aminopropyltransferase</fullName>
        <shortName evidence="4">PAPT</shortName>
    </alternativeName>
    <alternativeName>
        <fullName evidence="4">Spermidine synthase</fullName>
        <shortName evidence="4">SPDS</shortName>
        <shortName evidence="4">SPDSY</shortName>
        <ecNumber evidence="4">2.5.1.16</ecNumber>
    </alternativeName>
</protein>
<dbReference type="SUPFAM" id="SSF53335">
    <property type="entry name" value="S-adenosyl-L-methionine-dependent methyltransferases"/>
    <property type="match status" value="1"/>
</dbReference>
<dbReference type="Proteomes" id="UP000245921">
    <property type="component" value="Unassembled WGS sequence"/>
</dbReference>
<keyword evidence="3 4" id="KW-0620">Polyamine biosynthesis</keyword>
<dbReference type="GO" id="GO:0008295">
    <property type="term" value="P:spermidine biosynthetic process"/>
    <property type="evidence" value="ECO:0007669"/>
    <property type="project" value="UniProtKB-UniRule"/>
</dbReference>
<dbReference type="Pfam" id="PF17284">
    <property type="entry name" value="Spermine_synt_N"/>
    <property type="match status" value="1"/>
</dbReference>
<feature type="binding site" evidence="4">
    <location>
        <position position="64"/>
    </location>
    <ligand>
        <name>spermidine</name>
        <dbReference type="ChEBI" id="CHEBI:57834"/>
    </ligand>
</feature>
<dbReference type="InterPro" id="IPR037163">
    <property type="entry name" value="Spermidine_synt_N_sf"/>
</dbReference>
<gene>
    <name evidence="4" type="primary">speE</name>
    <name evidence="9" type="ORF">C7380_1376</name>
</gene>
<dbReference type="EC" id="2.5.1.16" evidence="4"/>
<dbReference type="Gene3D" id="3.40.50.150">
    <property type="entry name" value="Vaccinia Virus protein VP39"/>
    <property type="match status" value="1"/>
</dbReference>
<proteinExistence type="inferred from homology"/>
<comment type="function">
    <text evidence="4">Catalyzes the irreversible transfer of a propylamine group from the amino donor S-adenosylmethioninamine (decarboxy-AdoMet) to putrescine (1,4-diaminobutane) to yield spermidine.</text>
</comment>
<dbReference type="InterPro" id="IPR030373">
    <property type="entry name" value="PABS_CS"/>
</dbReference>
<dbReference type="HAMAP" id="MF_00198">
    <property type="entry name" value="Spermidine_synth"/>
    <property type="match status" value="1"/>
</dbReference>
<dbReference type="Gene3D" id="2.30.140.10">
    <property type="entry name" value="Spermidine synthase, tetramerisation domain"/>
    <property type="match status" value="1"/>
</dbReference>
<dbReference type="InterPro" id="IPR001045">
    <property type="entry name" value="Spermi_synthase"/>
</dbReference>
<name>A0AA45C4F0_9BACT</name>
<dbReference type="InterPro" id="IPR030374">
    <property type="entry name" value="PABS"/>
</dbReference>
<evidence type="ECO:0000256" key="4">
    <source>
        <dbReference type="HAMAP-Rule" id="MF_00198"/>
    </source>
</evidence>
<keyword evidence="4 7" id="KW-0745">Spermidine biosynthesis</keyword>
<comment type="catalytic activity">
    <reaction evidence="4 7">
        <text>S-adenosyl 3-(methylsulfanyl)propylamine + putrescine = S-methyl-5'-thioadenosine + spermidine + H(+)</text>
        <dbReference type="Rhea" id="RHEA:12721"/>
        <dbReference type="ChEBI" id="CHEBI:15378"/>
        <dbReference type="ChEBI" id="CHEBI:17509"/>
        <dbReference type="ChEBI" id="CHEBI:57443"/>
        <dbReference type="ChEBI" id="CHEBI:57834"/>
        <dbReference type="ChEBI" id="CHEBI:326268"/>
        <dbReference type="EC" id="2.5.1.16"/>
    </reaction>
</comment>
<feature type="binding site" evidence="4">
    <location>
        <begin position="157"/>
        <end position="160"/>
    </location>
    <ligand>
        <name>spermidine</name>
        <dbReference type="ChEBI" id="CHEBI:57834"/>
    </ligand>
</feature>
<feature type="active site" description="Proton acceptor" evidence="4 5">
    <location>
        <position position="157"/>
    </location>
</feature>
<dbReference type="GO" id="GO:0005829">
    <property type="term" value="C:cytosol"/>
    <property type="evidence" value="ECO:0007669"/>
    <property type="project" value="TreeGrafter"/>
</dbReference>
<reference evidence="9 10" key="1">
    <citation type="submission" date="2018-05" db="EMBL/GenBank/DDBJ databases">
        <title>Genomic Encyclopedia of Type Strains, Phase IV (KMG-IV): sequencing the most valuable type-strain genomes for metagenomic binning, comparative biology and taxonomic classification.</title>
        <authorList>
            <person name="Goeker M."/>
        </authorList>
    </citation>
    <scope>NUCLEOTIDE SEQUENCE [LARGE SCALE GENOMIC DNA]</scope>
    <source>
        <strain evidence="9 10">DSM 24906</strain>
    </source>
</reference>
<dbReference type="RefSeq" id="WP_109606710.1">
    <property type="nucleotide sequence ID" value="NZ_QGGI01000037.1"/>
</dbReference>
<feature type="binding site" evidence="4">
    <location>
        <position position="33"/>
    </location>
    <ligand>
        <name>S-methyl-5'-thioadenosine</name>
        <dbReference type="ChEBI" id="CHEBI:17509"/>
    </ligand>
</feature>
<dbReference type="AlphaFoldDB" id="A0AA45C4F0"/>
<sequence length="281" mass="32531">MNHINFFEYNPNDTSGVFFSISNILFSKQTKYQRIDIFDTPEFGRVFALDGLTMTREMDEFIYHEMIAHVPMFIHENPKKVLVIGGGDGGTVREVLKHSSVEEVIMCEIDAEVIEAAKKYLPLTSCELDNPKVKLVSEDGSKFIKKYKNYFDLIIIDSTDPTEGEGGLLFTEDFYKSCFEALTDDGILSAETEDPFIHKDWMRDAYKRLSNIFVKARLYMGYLPMYPPGVWTWVFASKGKDPIMDFEPEKVKNFDKPLKYYNEEIHVSCFSLPNFIKDMIK</sequence>
<evidence type="ECO:0000256" key="3">
    <source>
        <dbReference type="ARBA" id="ARBA00023115"/>
    </source>
</evidence>
<dbReference type="CDD" id="cd02440">
    <property type="entry name" value="AdoMet_MTases"/>
    <property type="match status" value="1"/>
</dbReference>
<dbReference type="GO" id="GO:0004766">
    <property type="term" value="F:spermidine synthase activity"/>
    <property type="evidence" value="ECO:0007669"/>
    <property type="project" value="UniProtKB-UniRule"/>
</dbReference>
<feature type="binding site" evidence="4">
    <location>
        <position position="108"/>
    </location>
    <ligand>
        <name>S-methyl-5'-thioadenosine</name>
        <dbReference type="ChEBI" id="CHEBI:17509"/>
    </ligand>
</feature>
<feature type="binding site" evidence="4">
    <location>
        <begin position="139"/>
        <end position="140"/>
    </location>
    <ligand>
        <name>S-methyl-5'-thioadenosine</name>
        <dbReference type="ChEBI" id="CHEBI:17509"/>
    </ligand>
</feature>
<evidence type="ECO:0000313" key="10">
    <source>
        <dbReference type="Proteomes" id="UP000245921"/>
    </source>
</evidence>
<evidence type="ECO:0000256" key="1">
    <source>
        <dbReference type="ARBA" id="ARBA00007867"/>
    </source>
</evidence>
<dbReference type="NCBIfam" id="NF002010">
    <property type="entry name" value="PRK00811.1"/>
    <property type="match status" value="1"/>
</dbReference>
<comment type="caution">
    <text evidence="9">The sequence shown here is derived from an EMBL/GenBank/DDBJ whole genome shotgun (WGS) entry which is preliminary data.</text>
</comment>
<evidence type="ECO:0000256" key="5">
    <source>
        <dbReference type="PROSITE-ProRule" id="PRU00354"/>
    </source>
</evidence>
<keyword evidence="10" id="KW-1185">Reference proteome</keyword>
<comment type="pathway">
    <text evidence="4">Amine and polyamine biosynthesis; spermidine biosynthesis; spermidine from putrescine: step 1/1.</text>
</comment>
<organism evidence="9 10">
    <name type="scientific">Oceanotoga teriensis</name>
    <dbReference type="NCBI Taxonomy" id="515440"/>
    <lineage>
        <taxon>Bacteria</taxon>
        <taxon>Thermotogati</taxon>
        <taxon>Thermotogota</taxon>
        <taxon>Thermotogae</taxon>
        <taxon>Petrotogales</taxon>
        <taxon>Petrotogaceae</taxon>
        <taxon>Oceanotoga</taxon>
    </lineage>
</organism>
<feature type="binding site" evidence="4">
    <location>
        <position position="88"/>
    </location>
    <ligand>
        <name>spermidine</name>
        <dbReference type="ChEBI" id="CHEBI:57834"/>
    </ligand>
</feature>
<dbReference type="EMBL" id="QGGI01000037">
    <property type="protein sequence ID" value="PWJ85083.1"/>
    <property type="molecule type" value="Genomic_DNA"/>
</dbReference>
<comment type="caution">
    <text evidence="4">Lacks conserved residue(s) required for the propagation of feature annotation.</text>
</comment>
<dbReference type="PANTHER" id="PTHR11558">
    <property type="entry name" value="SPERMIDINE/SPERMINE SYNTHASE"/>
    <property type="match status" value="1"/>
</dbReference>
<dbReference type="InterPro" id="IPR029063">
    <property type="entry name" value="SAM-dependent_MTases_sf"/>
</dbReference>
<evidence type="ECO:0000256" key="6">
    <source>
        <dbReference type="RuleBase" id="RU003836"/>
    </source>
</evidence>
<dbReference type="PANTHER" id="PTHR11558:SF11">
    <property type="entry name" value="SPERMIDINE SYNTHASE"/>
    <property type="match status" value="1"/>
</dbReference>
<dbReference type="PROSITE" id="PS01330">
    <property type="entry name" value="PABS_1"/>
    <property type="match status" value="1"/>
</dbReference>
<evidence type="ECO:0000256" key="7">
    <source>
        <dbReference type="RuleBase" id="RU003837"/>
    </source>
</evidence>
<dbReference type="NCBIfam" id="TIGR00417">
    <property type="entry name" value="speE"/>
    <property type="match status" value="1"/>
</dbReference>
<evidence type="ECO:0000259" key="8">
    <source>
        <dbReference type="PROSITE" id="PS51006"/>
    </source>
</evidence>
<dbReference type="Pfam" id="PF01564">
    <property type="entry name" value="Spermine_synth"/>
    <property type="match status" value="1"/>
</dbReference>
<comment type="similarity">
    <text evidence="1 4 6">Belongs to the spermidine/spermine synthase family.</text>
</comment>
<dbReference type="PROSITE" id="PS51006">
    <property type="entry name" value="PABS_2"/>
    <property type="match status" value="1"/>
</dbReference>
<accession>A0AA45C4F0</accession>
<evidence type="ECO:0000256" key="2">
    <source>
        <dbReference type="ARBA" id="ARBA00022679"/>
    </source>
</evidence>
<comment type="subunit">
    <text evidence="4">Homodimer or homotetramer.</text>
</comment>